<feature type="region of interest" description="Disordered" evidence="4">
    <location>
        <begin position="382"/>
        <end position="403"/>
    </location>
</feature>
<evidence type="ECO:0000256" key="3">
    <source>
        <dbReference type="ARBA" id="ARBA00023180"/>
    </source>
</evidence>
<dbReference type="PROSITE" id="PS50041">
    <property type="entry name" value="C_TYPE_LECTIN_2"/>
    <property type="match status" value="3"/>
</dbReference>
<evidence type="ECO:0000256" key="2">
    <source>
        <dbReference type="ARBA" id="ARBA00023157"/>
    </source>
</evidence>
<keyword evidence="3" id="KW-0325">Glycoprotein</keyword>
<evidence type="ECO:0000256" key="5">
    <source>
        <dbReference type="SAM" id="SignalP"/>
    </source>
</evidence>
<dbReference type="Pfam" id="PF20067">
    <property type="entry name" value="SSL_N"/>
    <property type="match status" value="1"/>
</dbReference>
<dbReference type="Gene3D" id="3.10.100.10">
    <property type="entry name" value="Mannose-Binding Protein A, subunit A"/>
    <property type="match status" value="3"/>
</dbReference>
<evidence type="ECO:0000313" key="7">
    <source>
        <dbReference type="EMBL" id="CAJ0587494.1"/>
    </source>
</evidence>
<feature type="non-terminal residue" evidence="7">
    <location>
        <position position="805"/>
    </location>
</feature>
<evidence type="ECO:0000256" key="1">
    <source>
        <dbReference type="ARBA" id="ARBA00009191"/>
    </source>
</evidence>
<dbReference type="InterPro" id="IPR018119">
    <property type="entry name" value="Strictosidine_synth_cons-reg"/>
</dbReference>
<gene>
    <name evidence="7" type="ORF">MSPICULIGERA_LOCUS25459</name>
</gene>
<dbReference type="Proteomes" id="UP001177023">
    <property type="component" value="Unassembled WGS sequence"/>
</dbReference>
<dbReference type="PANTHER" id="PTHR10426:SF124">
    <property type="entry name" value="STRICTOSIDINE SYNTHASE CONSERVED REGION DOMAIN-CONTAINING PROTEIN"/>
    <property type="match status" value="1"/>
</dbReference>
<evidence type="ECO:0000259" key="6">
    <source>
        <dbReference type="PROSITE" id="PS50041"/>
    </source>
</evidence>
<dbReference type="SUPFAM" id="SSF63829">
    <property type="entry name" value="Calcium-dependent phosphotriesterase"/>
    <property type="match status" value="1"/>
</dbReference>
<feature type="chain" id="PRO_5041335528" description="C-type lectin domain-containing protein" evidence="5">
    <location>
        <begin position="17"/>
        <end position="805"/>
    </location>
</feature>
<dbReference type="InterPro" id="IPR011042">
    <property type="entry name" value="6-blade_b-propeller_TolB-like"/>
</dbReference>
<name>A0AA36GBF2_9BILA</name>
<accession>A0AA36GBF2</accession>
<keyword evidence="8" id="KW-1185">Reference proteome</keyword>
<dbReference type="SMART" id="SM00034">
    <property type="entry name" value="CLECT"/>
    <property type="match status" value="3"/>
</dbReference>
<keyword evidence="2" id="KW-1015">Disulfide bond</keyword>
<comment type="similarity">
    <text evidence="1">Belongs to the strictosidine synthase family.</text>
</comment>
<dbReference type="Pfam" id="PF03088">
    <property type="entry name" value="Str_synth"/>
    <property type="match status" value="1"/>
</dbReference>
<proteinExistence type="inferred from homology"/>
<dbReference type="Gene3D" id="2.120.10.30">
    <property type="entry name" value="TolB, C-terminal domain"/>
    <property type="match status" value="1"/>
</dbReference>
<feature type="domain" description="C-type lectin" evidence="6">
    <location>
        <begin position="293"/>
        <end position="374"/>
    </location>
</feature>
<dbReference type="InterPro" id="IPR001304">
    <property type="entry name" value="C-type_lectin-like"/>
</dbReference>
<dbReference type="GO" id="GO:0012505">
    <property type="term" value="C:endomembrane system"/>
    <property type="evidence" value="ECO:0007669"/>
    <property type="project" value="TreeGrafter"/>
</dbReference>
<dbReference type="GO" id="GO:0016787">
    <property type="term" value="F:hydrolase activity"/>
    <property type="evidence" value="ECO:0007669"/>
    <property type="project" value="TreeGrafter"/>
</dbReference>
<dbReference type="EMBL" id="CATQJA010002710">
    <property type="protein sequence ID" value="CAJ0587494.1"/>
    <property type="molecule type" value="Genomic_DNA"/>
</dbReference>
<sequence>MLSLVVASLLVAGASASYLPVPLNTFAAAERYCQSYGGHLASIHSGFDNQGVTSFVNQQGYPAAFIGLQRQPSGLWTYTDGTTDNYVNWALNNPTNENCVTVGTDGFWYSVGCDDIETAVCYIADIPTIPTLPTMVPTRGPPTYQCPPGWSYFATSGACYWVGSSNTVDAARTTCTQMGADLTSIHSAEENGFVLGLAFRYTQTCTQASPWYYSVWTGGIVANGYNYWSDGTPFTYANFYGHGDPVNGAIYLVTESGCSDFSLWRVTGSKTASLTNFVCKNAVAKYLPIPKSNFNAAEAVCQANGGHLASVHNAFDNKAVTAFVVQQGYSAAFIGLQRQPSGKWLYSDGSAGNYFNWAIFNPNTDNCVTVGSDGYCLAMTKPATPKRNSEKEQPLKKAAPKISKQPDDSKQLISVKGVLISLVFSFVFACAGTYLFAKPLIEPVGYSLPPAPPFEGALKQNEVLARAERLLLDQIYGPESLAIHPVSGRLWASMKTGLICEIALDGDTPEIKRAVSLTNFTDCDGSYTTASRCGRPLGLRITPKGELLVADAYLGLFLIDLDREKVSNLFASGSEVNNDLKNPTRYLNDLDVLPDGRIVMSESSHRFDDRDFLLDLFEHRPNGRILTFKPATGELKALAKNLYFPNGIQVYGNDVIYSEMGMARIQRINYKTLETETIVDNLPGYPDNLRMDKLGQLLVPIPTIRDSFDAWLAERPGLRAFITTVLSPRALAFVAEYFTTPYGLVLRVDPLTGRIIESYHDPKGETMPSISMALETTDGRLYLGSDTNYFLGRLENKYLFKKNLF</sequence>
<dbReference type="InterPro" id="IPR016187">
    <property type="entry name" value="CTDL_fold"/>
</dbReference>
<dbReference type="SUPFAM" id="SSF56436">
    <property type="entry name" value="C-type lectin-like"/>
    <property type="match status" value="3"/>
</dbReference>
<reference evidence="7" key="1">
    <citation type="submission" date="2023-06" db="EMBL/GenBank/DDBJ databases">
        <authorList>
            <person name="Delattre M."/>
        </authorList>
    </citation>
    <scope>NUCLEOTIDE SEQUENCE</scope>
    <source>
        <strain evidence="7">AF72</strain>
    </source>
</reference>
<protein>
    <recommendedName>
        <fullName evidence="6">C-type lectin domain-containing protein</fullName>
    </recommendedName>
</protein>
<comment type="caution">
    <text evidence="7">The sequence shown here is derived from an EMBL/GenBank/DDBJ whole genome shotgun (WGS) entry which is preliminary data.</text>
</comment>
<dbReference type="InterPro" id="IPR016186">
    <property type="entry name" value="C-type_lectin-like/link_sf"/>
</dbReference>
<keyword evidence="5" id="KW-0732">Signal</keyword>
<dbReference type="AlphaFoldDB" id="A0AA36GBF2"/>
<dbReference type="InterPro" id="IPR018378">
    <property type="entry name" value="C-type_lectin_CS"/>
</dbReference>
<dbReference type="Pfam" id="PF00059">
    <property type="entry name" value="Lectin_C"/>
    <property type="match status" value="3"/>
</dbReference>
<feature type="signal peptide" evidence="5">
    <location>
        <begin position="1"/>
        <end position="16"/>
    </location>
</feature>
<evidence type="ECO:0000313" key="8">
    <source>
        <dbReference type="Proteomes" id="UP001177023"/>
    </source>
</evidence>
<organism evidence="7 8">
    <name type="scientific">Mesorhabditis spiculigera</name>
    <dbReference type="NCBI Taxonomy" id="96644"/>
    <lineage>
        <taxon>Eukaryota</taxon>
        <taxon>Metazoa</taxon>
        <taxon>Ecdysozoa</taxon>
        <taxon>Nematoda</taxon>
        <taxon>Chromadorea</taxon>
        <taxon>Rhabditida</taxon>
        <taxon>Rhabditina</taxon>
        <taxon>Rhabditomorpha</taxon>
        <taxon>Rhabditoidea</taxon>
        <taxon>Rhabditidae</taxon>
        <taxon>Mesorhabditinae</taxon>
        <taxon>Mesorhabditis</taxon>
    </lineage>
</organism>
<feature type="domain" description="C-type lectin" evidence="6">
    <location>
        <begin position="25"/>
        <end position="122"/>
    </location>
</feature>
<evidence type="ECO:0000256" key="4">
    <source>
        <dbReference type="SAM" id="MobiDB-lite"/>
    </source>
</evidence>
<feature type="domain" description="C-type lectin" evidence="6">
    <location>
        <begin position="155"/>
        <end position="280"/>
    </location>
</feature>
<dbReference type="CDD" id="cd00037">
    <property type="entry name" value="CLECT"/>
    <property type="match status" value="3"/>
</dbReference>
<dbReference type="PANTHER" id="PTHR10426">
    <property type="entry name" value="STRICTOSIDINE SYNTHASE-RELATED"/>
    <property type="match status" value="1"/>
</dbReference>
<dbReference type="PROSITE" id="PS00615">
    <property type="entry name" value="C_TYPE_LECTIN_1"/>
    <property type="match status" value="1"/>
</dbReference>